<keyword evidence="2" id="KW-1185">Reference proteome</keyword>
<gene>
    <name evidence="1" type="ORF">GCM10022407_07630</name>
</gene>
<dbReference type="Proteomes" id="UP001501556">
    <property type="component" value="Unassembled WGS sequence"/>
</dbReference>
<dbReference type="RefSeq" id="WP_345121173.1">
    <property type="nucleotide sequence ID" value="NZ_BAABDI010000003.1"/>
</dbReference>
<name>A0ABP7PCJ3_9BACT</name>
<reference evidence="2" key="1">
    <citation type="journal article" date="2019" name="Int. J. Syst. Evol. Microbiol.">
        <title>The Global Catalogue of Microorganisms (GCM) 10K type strain sequencing project: providing services to taxonomists for standard genome sequencing and annotation.</title>
        <authorList>
            <consortium name="The Broad Institute Genomics Platform"/>
            <consortium name="The Broad Institute Genome Sequencing Center for Infectious Disease"/>
            <person name="Wu L."/>
            <person name="Ma J."/>
        </authorList>
    </citation>
    <scope>NUCLEOTIDE SEQUENCE [LARGE SCALE GENOMIC DNA]</scope>
    <source>
        <strain evidence="2">JCM 17217</strain>
    </source>
</reference>
<evidence type="ECO:0000313" key="2">
    <source>
        <dbReference type="Proteomes" id="UP001501556"/>
    </source>
</evidence>
<evidence type="ECO:0000313" key="1">
    <source>
        <dbReference type="EMBL" id="GAA3963422.1"/>
    </source>
</evidence>
<organism evidence="1 2">
    <name type="scientific">Hymenobacter antarcticus</name>
    <dbReference type="NCBI Taxonomy" id="486270"/>
    <lineage>
        <taxon>Bacteria</taxon>
        <taxon>Pseudomonadati</taxon>
        <taxon>Bacteroidota</taxon>
        <taxon>Cytophagia</taxon>
        <taxon>Cytophagales</taxon>
        <taxon>Hymenobacteraceae</taxon>
        <taxon>Hymenobacter</taxon>
    </lineage>
</organism>
<evidence type="ECO:0008006" key="3">
    <source>
        <dbReference type="Google" id="ProtNLM"/>
    </source>
</evidence>
<sequence>MLSGPPTQRLILDDAQGALLAEYLFYPADELLYVRWHGHLTGAEIIRGVEQGSRWHEQLSYSLILNDKSDTGGDWSDALPWLEYEWLPAAVVAGVRAMAYVFSPDRENRFASQEFVLAVRPHIAIELFEDLDLALAWLLEQKPAGAITHAATPPSTPPQASPATP</sequence>
<dbReference type="EMBL" id="BAABDI010000003">
    <property type="protein sequence ID" value="GAA3963422.1"/>
    <property type="molecule type" value="Genomic_DNA"/>
</dbReference>
<accession>A0ABP7PCJ3</accession>
<proteinExistence type="predicted"/>
<protein>
    <recommendedName>
        <fullName evidence="3">SpoIIAA-like</fullName>
    </recommendedName>
</protein>
<comment type="caution">
    <text evidence="1">The sequence shown here is derived from an EMBL/GenBank/DDBJ whole genome shotgun (WGS) entry which is preliminary data.</text>
</comment>